<sequence length="305" mass="33953">MSWFFVAIAAPILWSIGNHIDKLLLEKYFKTAGISTLMVFSSLIGFLAMPVLYWLNPLVFNVTPFNLAILIASGLLETAALYLYFVALADDEASVVVVFYQLVPVFGYILGFFILNEILNSMQLAAMALIIIGALIISIDVDRDNRFHLKTKTAFLMTLAAFFSSFESVLFKLAAVEESLWISLFWQSFSLALVGLFLVIGFRSCRQGFVYMVKRNSAGVFSINILNEILVLVGNFLFAYSFILAPVALVLLVNSYQPLSVLILGIILTLVFPNLVAEKIELKYIFQKLLAMVVVGVGTYLLFVA</sequence>
<dbReference type="SUPFAM" id="SSF103481">
    <property type="entry name" value="Multidrug resistance efflux transporter EmrE"/>
    <property type="match status" value="1"/>
</dbReference>
<protein>
    <recommendedName>
        <fullName evidence="2">EamA domain-containing protein</fullName>
    </recommendedName>
</protein>
<dbReference type="InterPro" id="IPR037185">
    <property type="entry name" value="EmrE-like"/>
</dbReference>
<feature type="transmembrane region" description="Helical" evidence="1">
    <location>
        <begin position="67"/>
        <end position="88"/>
    </location>
</feature>
<dbReference type="EMBL" id="MHTK01000002">
    <property type="protein sequence ID" value="OHA60083.1"/>
    <property type="molecule type" value="Genomic_DNA"/>
</dbReference>
<dbReference type="AlphaFoldDB" id="A0A1G2QIA2"/>
<accession>A0A1G2QIA2</accession>
<feature type="transmembrane region" description="Helical" evidence="1">
    <location>
        <begin position="180"/>
        <end position="202"/>
    </location>
</feature>
<organism evidence="3 4">
    <name type="scientific">Candidatus Vogelbacteria bacterium RIFOXYD1_FULL_46_19</name>
    <dbReference type="NCBI Taxonomy" id="1802439"/>
    <lineage>
        <taxon>Bacteria</taxon>
        <taxon>Candidatus Vogeliibacteriota</taxon>
    </lineage>
</organism>
<feature type="transmembrane region" description="Helical" evidence="1">
    <location>
        <begin position="37"/>
        <end position="55"/>
    </location>
</feature>
<dbReference type="STRING" id="1802439.A2589_00130"/>
<name>A0A1G2QIA2_9BACT</name>
<feature type="transmembrane region" description="Helical" evidence="1">
    <location>
        <begin position="259"/>
        <end position="277"/>
    </location>
</feature>
<feature type="transmembrane region" description="Helical" evidence="1">
    <location>
        <begin position="223"/>
        <end position="253"/>
    </location>
</feature>
<evidence type="ECO:0000259" key="2">
    <source>
        <dbReference type="Pfam" id="PF00892"/>
    </source>
</evidence>
<comment type="caution">
    <text evidence="3">The sequence shown here is derived from an EMBL/GenBank/DDBJ whole genome shotgun (WGS) entry which is preliminary data.</text>
</comment>
<dbReference type="Proteomes" id="UP000177838">
    <property type="component" value="Unassembled WGS sequence"/>
</dbReference>
<gene>
    <name evidence="3" type="ORF">A2589_00130</name>
</gene>
<keyword evidence="1" id="KW-0472">Membrane</keyword>
<dbReference type="GO" id="GO:0016020">
    <property type="term" value="C:membrane"/>
    <property type="evidence" value="ECO:0007669"/>
    <property type="project" value="InterPro"/>
</dbReference>
<evidence type="ECO:0000313" key="4">
    <source>
        <dbReference type="Proteomes" id="UP000177838"/>
    </source>
</evidence>
<proteinExistence type="predicted"/>
<feature type="transmembrane region" description="Helical" evidence="1">
    <location>
        <begin position="121"/>
        <end position="141"/>
    </location>
</feature>
<feature type="transmembrane region" description="Helical" evidence="1">
    <location>
        <begin position="284"/>
        <end position="303"/>
    </location>
</feature>
<dbReference type="Pfam" id="PF00892">
    <property type="entry name" value="EamA"/>
    <property type="match status" value="1"/>
</dbReference>
<evidence type="ECO:0000313" key="3">
    <source>
        <dbReference type="EMBL" id="OHA60083.1"/>
    </source>
</evidence>
<feature type="domain" description="EamA" evidence="2">
    <location>
        <begin position="2"/>
        <end position="138"/>
    </location>
</feature>
<reference evidence="3 4" key="1">
    <citation type="journal article" date="2016" name="Nat. Commun.">
        <title>Thousands of microbial genomes shed light on interconnected biogeochemical processes in an aquifer system.</title>
        <authorList>
            <person name="Anantharaman K."/>
            <person name="Brown C.T."/>
            <person name="Hug L.A."/>
            <person name="Sharon I."/>
            <person name="Castelle C.J."/>
            <person name="Probst A.J."/>
            <person name="Thomas B.C."/>
            <person name="Singh A."/>
            <person name="Wilkins M.J."/>
            <person name="Karaoz U."/>
            <person name="Brodie E.L."/>
            <person name="Williams K.H."/>
            <person name="Hubbard S.S."/>
            <person name="Banfield J.F."/>
        </authorList>
    </citation>
    <scope>NUCLEOTIDE SEQUENCE [LARGE SCALE GENOMIC DNA]</scope>
</reference>
<dbReference type="InterPro" id="IPR000620">
    <property type="entry name" value="EamA_dom"/>
</dbReference>
<keyword evidence="1" id="KW-0812">Transmembrane</keyword>
<feature type="transmembrane region" description="Helical" evidence="1">
    <location>
        <begin position="95"/>
        <end position="115"/>
    </location>
</feature>
<feature type="transmembrane region" description="Helical" evidence="1">
    <location>
        <begin position="153"/>
        <end position="174"/>
    </location>
</feature>
<evidence type="ECO:0000256" key="1">
    <source>
        <dbReference type="SAM" id="Phobius"/>
    </source>
</evidence>
<keyword evidence="1" id="KW-1133">Transmembrane helix</keyword>